<dbReference type="EMBL" id="CM039439">
    <property type="protein sequence ID" value="KAI4295576.1"/>
    <property type="molecule type" value="Genomic_DNA"/>
</dbReference>
<organism evidence="1 2">
    <name type="scientific">Bauhinia variegata</name>
    <name type="common">Purple orchid tree</name>
    <name type="synonym">Phanera variegata</name>
    <dbReference type="NCBI Taxonomy" id="167791"/>
    <lineage>
        <taxon>Eukaryota</taxon>
        <taxon>Viridiplantae</taxon>
        <taxon>Streptophyta</taxon>
        <taxon>Embryophyta</taxon>
        <taxon>Tracheophyta</taxon>
        <taxon>Spermatophyta</taxon>
        <taxon>Magnoliopsida</taxon>
        <taxon>eudicotyledons</taxon>
        <taxon>Gunneridae</taxon>
        <taxon>Pentapetalae</taxon>
        <taxon>rosids</taxon>
        <taxon>fabids</taxon>
        <taxon>Fabales</taxon>
        <taxon>Fabaceae</taxon>
        <taxon>Cercidoideae</taxon>
        <taxon>Cercideae</taxon>
        <taxon>Bauhiniinae</taxon>
        <taxon>Bauhinia</taxon>
    </lineage>
</organism>
<gene>
    <name evidence="1" type="ORF">L6164_035609</name>
</gene>
<protein>
    <submittedName>
        <fullName evidence="1">Uncharacterized protein</fullName>
    </submittedName>
</protein>
<reference evidence="1 2" key="1">
    <citation type="journal article" date="2022" name="DNA Res.">
        <title>Chromosomal-level genome assembly of the orchid tree Bauhinia variegata (Leguminosae; Cercidoideae) supports the allotetraploid origin hypothesis of Bauhinia.</title>
        <authorList>
            <person name="Zhong Y."/>
            <person name="Chen Y."/>
            <person name="Zheng D."/>
            <person name="Pang J."/>
            <person name="Liu Y."/>
            <person name="Luo S."/>
            <person name="Meng S."/>
            <person name="Qian L."/>
            <person name="Wei D."/>
            <person name="Dai S."/>
            <person name="Zhou R."/>
        </authorList>
    </citation>
    <scope>NUCLEOTIDE SEQUENCE [LARGE SCALE GENOMIC DNA]</scope>
    <source>
        <strain evidence="1">BV-YZ2020</strain>
    </source>
</reference>
<dbReference type="Proteomes" id="UP000828941">
    <property type="component" value="Chromosome 14"/>
</dbReference>
<keyword evidence="2" id="KW-1185">Reference proteome</keyword>
<accession>A0ACB9KEJ9</accession>
<evidence type="ECO:0000313" key="1">
    <source>
        <dbReference type="EMBL" id="KAI4295576.1"/>
    </source>
</evidence>
<comment type="caution">
    <text evidence="1">The sequence shown here is derived from an EMBL/GenBank/DDBJ whole genome shotgun (WGS) entry which is preliminary data.</text>
</comment>
<sequence length="114" mass="13099">MVEAIGKELCLRDGGKSGFIGIPMSTGRERGSFHFADEISKWFIMQFKWSKVFLNDAKNDEGPRILLDSLCLKLRMVIEDNMHATIVIEVLKERKKEQGNKFLFLISSFLPSKF</sequence>
<evidence type="ECO:0000313" key="2">
    <source>
        <dbReference type="Proteomes" id="UP000828941"/>
    </source>
</evidence>
<name>A0ACB9KEJ9_BAUVA</name>
<proteinExistence type="predicted"/>